<feature type="domain" description="Rhodanese" evidence="1">
    <location>
        <begin position="16"/>
        <end position="99"/>
    </location>
</feature>
<dbReference type="Gene3D" id="3.40.250.10">
    <property type="entry name" value="Rhodanese-like domain"/>
    <property type="match status" value="1"/>
</dbReference>
<dbReference type="EMBL" id="JAZHPM010000009">
    <property type="protein sequence ID" value="MEF2291678.1"/>
    <property type="molecule type" value="Genomic_DNA"/>
</dbReference>
<organism evidence="2 4">
    <name type="scientific">Virgibacillus dokdonensis</name>
    <dbReference type="NCBI Taxonomy" id="302167"/>
    <lineage>
        <taxon>Bacteria</taxon>
        <taxon>Bacillati</taxon>
        <taxon>Bacillota</taxon>
        <taxon>Bacilli</taxon>
        <taxon>Bacillales</taxon>
        <taxon>Bacillaceae</taxon>
        <taxon>Virgibacillus</taxon>
    </lineage>
</organism>
<dbReference type="PANTHER" id="PTHR43031:SF17">
    <property type="entry name" value="SULFURTRANSFERASE YTWF-RELATED"/>
    <property type="match status" value="1"/>
</dbReference>
<dbReference type="RefSeq" id="WP_303046177.1">
    <property type="nucleotide sequence ID" value="NZ_CP018622.1"/>
</dbReference>
<dbReference type="PROSITE" id="PS50206">
    <property type="entry name" value="RHODANESE_3"/>
    <property type="match status" value="1"/>
</dbReference>
<evidence type="ECO:0000313" key="5">
    <source>
        <dbReference type="Proteomes" id="UP001356080"/>
    </source>
</evidence>
<keyword evidence="5" id="KW-1185">Reference proteome</keyword>
<dbReference type="SUPFAM" id="SSF52821">
    <property type="entry name" value="Rhodanese/Cell cycle control phosphatase"/>
    <property type="match status" value="1"/>
</dbReference>
<dbReference type="Proteomes" id="UP001356080">
    <property type="component" value="Unassembled WGS sequence"/>
</dbReference>
<name>A0A2K9J1Y4_9BACI</name>
<dbReference type="CDD" id="cd00158">
    <property type="entry name" value="RHOD"/>
    <property type="match status" value="1"/>
</dbReference>
<dbReference type="AlphaFoldDB" id="A0A2K9J1Y4"/>
<accession>A0A2K9J1Y4</accession>
<reference evidence="4" key="2">
    <citation type="submission" date="2016-11" db="EMBL/GenBank/DDBJ databases">
        <title>Complete genome sequence of Virgibacillus pantothenticus 21D, a halophilic bacterium isolated from the deep hypersaline anoxic basin Discovery in the Mediterranean Sea.</title>
        <authorList>
            <person name="Zeaiter Z."/>
            <person name="Booth J.M."/>
            <person name="Prosdocimi E.M."/>
            <person name="Mapelli F."/>
            <person name="Fusi M."/>
            <person name="Daffonchio D."/>
            <person name="Borin S."/>
            <person name="Crotti E."/>
        </authorList>
    </citation>
    <scope>NUCLEOTIDE SEQUENCE [LARGE SCALE GENOMIC DNA]</scope>
    <source>
        <strain evidence="4">21D</strain>
    </source>
</reference>
<reference evidence="2" key="1">
    <citation type="submission" date="2016-11" db="EMBL/GenBank/DDBJ databases">
        <title>Complete genome sequence of Virgibacillus dokdonensis 21D, a halophilic bacterium isolated from the deep hypersaline anoxic basin Discovery in the Mediterranean Sea.</title>
        <authorList>
            <person name="Zeaiter Z."/>
            <person name="Booth J.M."/>
            <person name="Prosdocimi E.M."/>
            <person name="Mapelli F."/>
            <person name="Fusi M."/>
            <person name="Daffonchio D."/>
            <person name="Borin S."/>
            <person name="Crotti E."/>
        </authorList>
    </citation>
    <scope>NUCLEOTIDE SEQUENCE</scope>
    <source>
        <strain evidence="2">21D</strain>
    </source>
</reference>
<gene>
    <name evidence="2" type="ORF">A21D_02894</name>
    <name evidence="3" type="ORF">V2W34_06560</name>
</gene>
<dbReference type="Proteomes" id="UP000234237">
    <property type="component" value="Chromosome"/>
</dbReference>
<protein>
    <submittedName>
        <fullName evidence="2">Molybdopterin biosynthesis protein MoeB</fullName>
    </submittedName>
    <submittedName>
        <fullName evidence="3">Rhodanese-like domain-containing protein</fullName>
    </submittedName>
</protein>
<dbReference type="Pfam" id="PF00581">
    <property type="entry name" value="Rhodanese"/>
    <property type="match status" value="1"/>
</dbReference>
<proteinExistence type="predicted"/>
<evidence type="ECO:0000313" key="3">
    <source>
        <dbReference type="EMBL" id="MEF2291678.1"/>
    </source>
</evidence>
<dbReference type="EMBL" id="CP018622">
    <property type="protein sequence ID" value="AUJ25939.1"/>
    <property type="molecule type" value="Genomic_DNA"/>
</dbReference>
<dbReference type="STRING" id="302167.GCA_900166595_01725"/>
<dbReference type="InterPro" id="IPR036873">
    <property type="entry name" value="Rhodanese-like_dom_sf"/>
</dbReference>
<dbReference type="SMART" id="SM00450">
    <property type="entry name" value="RHOD"/>
    <property type="match status" value="1"/>
</dbReference>
<reference evidence="3 5" key="3">
    <citation type="submission" date="2024-01" db="EMBL/GenBank/DDBJ databases">
        <title>Survival strategy associated with biotechnological potential of Virgibacillus dokdonensis T4.6 isolated from salt-fermented shrimp paste.</title>
        <authorList>
            <person name="Doan T.V."/>
            <person name="Quach N.T."/>
            <person name="Phi Q.-T."/>
        </authorList>
    </citation>
    <scope>NUCLEOTIDE SEQUENCE [LARGE SCALE GENOMIC DNA]</scope>
    <source>
        <strain evidence="3 5">T4.6</strain>
    </source>
</reference>
<sequence length="100" mass="11582">MKELTPKQVEKKLENNDDMLELIDVREEEEVAQGKIPHITHIPLEQIPEKAEKLDKSKQYIMVCRSGRRSERAAAYLQKQGFDVANMVGGMLEWRGEIMN</sequence>
<evidence type="ECO:0000313" key="2">
    <source>
        <dbReference type="EMBL" id="AUJ25939.1"/>
    </source>
</evidence>
<dbReference type="PANTHER" id="PTHR43031">
    <property type="entry name" value="FAD-DEPENDENT OXIDOREDUCTASE"/>
    <property type="match status" value="1"/>
</dbReference>
<dbReference type="InterPro" id="IPR050229">
    <property type="entry name" value="GlpE_sulfurtransferase"/>
</dbReference>
<dbReference type="KEGG" id="vpn:A21D_02894"/>
<evidence type="ECO:0000259" key="1">
    <source>
        <dbReference type="PROSITE" id="PS50206"/>
    </source>
</evidence>
<dbReference type="InterPro" id="IPR001763">
    <property type="entry name" value="Rhodanese-like_dom"/>
</dbReference>
<evidence type="ECO:0000313" key="4">
    <source>
        <dbReference type="Proteomes" id="UP000234237"/>
    </source>
</evidence>